<evidence type="ECO:0000313" key="3">
    <source>
        <dbReference type="Proteomes" id="UP000381378"/>
    </source>
</evidence>
<dbReference type="EMBL" id="CABVJF010000023">
    <property type="protein sequence ID" value="VVQ20733.1"/>
    <property type="molecule type" value="Genomic_DNA"/>
</dbReference>
<name>A0A5E7VCX2_PSEFL</name>
<dbReference type="AlphaFoldDB" id="A0A5E7VCX2"/>
<keyword evidence="1" id="KW-0472">Membrane</keyword>
<proteinExistence type="predicted"/>
<dbReference type="InterPro" id="IPR025489">
    <property type="entry name" value="DUF4381"/>
</dbReference>
<reference evidence="2 3" key="1">
    <citation type="submission" date="2019-09" db="EMBL/GenBank/DDBJ databases">
        <authorList>
            <person name="Chandra G."/>
            <person name="Truman W A."/>
        </authorList>
    </citation>
    <scope>NUCLEOTIDE SEQUENCE [LARGE SCALE GENOMIC DNA]</scope>
    <source>
        <strain evidence="2">PS928</strain>
    </source>
</reference>
<accession>A0A5E7VCX2</accession>
<dbReference type="Proteomes" id="UP000381378">
    <property type="component" value="Unassembled WGS sequence"/>
</dbReference>
<keyword evidence="1" id="KW-1133">Transmembrane helix</keyword>
<gene>
    <name evidence="2" type="ORF">PS928_05050</name>
</gene>
<evidence type="ECO:0000256" key="1">
    <source>
        <dbReference type="SAM" id="Phobius"/>
    </source>
</evidence>
<dbReference type="OrthoDB" id="5406089at2"/>
<keyword evidence="1" id="KW-0812">Transmembrane</keyword>
<protein>
    <recommendedName>
        <fullName evidence="4">DUF4381 domain-containing protein</fullName>
    </recommendedName>
</protein>
<sequence>MTERPNLSQLQDLALPAVISPWPQTPLALSLSLLLVLTLLGLVCLQLRRWRSNRYRRSALAALDALQRHCTADPARLIELSTLLKLAALQAWPRESVAALSGPDWLAFIQQQCPGHRFPEVLGELAYWPPERILALGQGERSALLLSARVWLKHHVRP</sequence>
<evidence type="ECO:0000313" key="2">
    <source>
        <dbReference type="EMBL" id="VVQ20733.1"/>
    </source>
</evidence>
<dbReference type="RefSeq" id="WP_150787568.1">
    <property type="nucleotide sequence ID" value="NZ_CABVJF010000023.1"/>
</dbReference>
<dbReference type="Pfam" id="PF14316">
    <property type="entry name" value="DUF4381"/>
    <property type="match status" value="1"/>
</dbReference>
<evidence type="ECO:0008006" key="4">
    <source>
        <dbReference type="Google" id="ProtNLM"/>
    </source>
</evidence>
<feature type="transmembrane region" description="Helical" evidence="1">
    <location>
        <begin position="27"/>
        <end position="47"/>
    </location>
</feature>
<organism evidence="2 3">
    <name type="scientific">Pseudomonas fluorescens</name>
    <dbReference type="NCBI Taxonomy" id="294"/>
    <lineage>
        <taxon>Bacteria</taxon>
        <taxon>Pseudomonadati</taxon>
        <taxon>Pseudomonadota</taxon>
        <taxon>Gammaproteobacteria</taxon>
        <taxon>Pseudomonadales</taxon>
        <taxon>Pseudomonadaceae</taxon>
        <taxon>Pseudomonas</taxon>
    </lineage>
</organism>